<evidence type="ECO:0000256" key="9">
    <source>
        <dbReference type="ARBA" id="ARBA00023136"/>
    </source>
</evidence>
<comment type="similarity">
    <text evidence="3">Belongs to the TVP38/TMEM64 family.</text>
</comment>
<evidence type="ECO:0000313" key="13">
    <source>
        <dbReference type="EMBL" id="OQN95804.1"/>
    </source>
</evidence>
<feature type="transmembrane region" description="Helical" evidence="11">
    <location>
        <begin position="109"/>
        <end position="130"/>
    </location>
</feature>
<dbReference type="PANTHER" id="PTHR47549">
    <property type="entry name" value="GOLGI APPARATUS MEMBRANE PROTEIN TVP38-RELATED"/>
    <property type="match status" value="1"/>
</dbReference>
<name>A0A1V8S974_9PEZI</name>
<dbReference type="InterPro" id="IPR032816">
    <property type="entry name" value="VTT_dom"/>
</dbReference>
<comment type="function">
    <text evidence="1">Golgi membrane protein involved in vesicular trafficking and spindle migration.</text>
</comment>
<evidence type="ECO:0000256" key="6">
    <source>
        <dbReference type="ARBA" id="ARBA00022692"/>
    </source>
</evidence>
<keyword evidence="9 11" id="KW-0472">Membrane</keyword>
<feature type="region of interest" description="Disordered" evidence="10">
    <location>
        <begin position="1"/>
        <end position="52"/>
    </location>
</feature>
<evidence type="ECO:0000256" key="8">
    <source>
        <dbReference type="ARBA" id="ARBA00023034"/>
    </source>
</evidence>
<evidence type="ECO:0000256" key="10">
    <source>
        <dbReference type="SAM" id="MobiDB-lite"/>
    </source>
</evidence>
<dbReference type="PANTHER" id="PTHR47549:SF1">
    <property type="entry name" value="GOLGI APPARATUS MEMBRANE PROTEIN TVP38"/>
    <property type="match status" value="1"/>
</dbReference>
<evidence type="ECO:0000256" key="2">
    <source>
        <dbReference type="ARBA" id="ARBA00004653"/>
    </source>
</evidence>
<dbReference type="InterPro" id="IPR051076">
    <property type="entry name" value="Golgi_membrane_TVP38/TMEM64"/>
</dbReference>
<evidence type="ECO:0000259" key="12">
    <source>
        <dbReference type="Pfam" id="PF09335"/>
    </source>
</evidence>
<protein>
    <recommendedName>
        <fullName evidence="4">Golgi apparatus membrane protein TVP38</fullName>
    </recommendedName>
    <alternativeName>
        <fullName evidence="5">Golgi apparatus membrane protein tvp38</fullName>
    </alternativeName>
</protein>
<feature type="transmembrane region" description="Helical" evidence="11">
    <location>
        <begin position="77"/>
        <end position="97"/>
    </location>
</feature>
<dbReference type="STRING" id="1507870.A0A1V8S974"/>
<feature type="domain" description="VTT" evidence="12">
    <location>
        <begin position="136"/>
        <end position="250"/>
    </location>
</feature>
<dbReference type="FunCoup" id="A0A1V8S974">
    <property type="interactions" value="217"/>
</dbReference>
<accession>A0A1V8S974</accession>
<keyword evidence="7 11" id="KW-1133">Transmembrane helix</keyword>
<dbReference type="GO" id="GO:0000022">
    <property type="term" value="P:mitotic spindle elongation"/>
    <property type="evidence" value="ECO:0007669"/>
    <property type="project" value="TreeGrafter"/>
</dbReference>
<comment type="subcellular location">
    <subcellularLocation>
        <location evidence="2">Golgi apparatus membrane</location>
        <topology evidence="2">Multi-pass membrane protein</topology>
    </subcellularLocation>
</comment>
<feature type="transmembrane region" description="Helical" evidence="11">
    <location>
        <begin position="269"/>
        <end position="287"/>
    </location>
</feature>
<gene>
    <name evidence="13" type="ORF">B0A48_18089</name>
</gene>
<keyword evidence="14" id="KW-1185">Reference proteome</keyword>
<dbReference type="OrthoDB" id="166803at2759"/>
<evidence type="ECO:0000256" key="4">
    <source>
        <dbReference type="ARBA" id="ARBA00013533"/>
    </source>
</evidence>
<evidence type="ECO:0000256" key="11">
    <source>
        <dbReference type="SAM" id="Phobius"/>
    </source>
</evidence>
<dbReference type="GO" id="GO:0016192">
    <property type="term" value="P:vesicle-mediated transport"/>
    <property type="evidence" value="ECO:0007669"/>
    <property type="project" value="TreeGrafter"/>
</dbReference>
<evidence type="ECO:0000256" key="5">
    <source>
        <dbReference type="ARBA" id="ARBA00020673"/>
    </source>
</evidence>
<sequence>MPDYTPNPRSLALPTDEDIEDEPLSRSTSSFTRRRPNASPRRRPNASPRRKGTLDTIQAYNDRFLRAFLRLPPLQQAALVALNVALIVGLILTFIYHERVFARLKPVAVSWRALPGGWLILWFMTILVSFPPMIGYSTCVTLAGFVYGMHGWFIVSTATVLGSTLSFIVSRTLLKSFVGRMTDKNKQFAALSLVLKHDGLKLLMMIRLCPLPYSLSNGAISTIPTVTWYNFALATAAVTPKLLLHVFIGRQIGQLAETKMDAKTKAVSYASILLGMAAGIATGWFIWTRTKARAEELEREEEAAAGGEAGRRSGDEGGVRSGFRQGDDDMSLHTAYADEDAEDGYRDEFTDDEDAAERDVFDVGDGGTDDEEERSGRKTTFR</sequence>
<feature type="transmembrane region" description="Helical" evidence="11">
    <location>
        <begin position="150"/>
        <end position="168"/>
    </location>
</feature>
<evidence type="ECO:0000313" key="14">
    <source>
        <dbReference type="Proteomes" id="UP000192596"/>
    </source>
</evidence>
<dbReference type="Proteomes" id="UP000192596">
    <property type="component" value="Unassembled WGS sequence"/>
</dbReference>
<dbReference type="GO" id="GO:0000139">
    <property type="term" value="C:Golgi membrane"/>
    <property type="evidence" value="ECO:0007669"/>
    <property type="project" value="UniProtKB-SubCell"/>
</dbReference>
<keyword evidence="8" id="KW-0333">Golgi apparatus</keyword>
<feature type="compositionally biased region" description="Basic residues" evidence="10">
    <location>
        <begin position="32"/>
        <end position="51"/>
    </location>
</feature>
<dbReference type="EMBL" id="NAJO01000078">
    <property type="protein sequence ID" value="OQN95804.1"/>
    <property type="molecule type" value="Genomic_DNA"/>
</dbReference>
<dbReference type="Pfam" id="PF09335">
    <property type="entry name" value="VTT_dom"/>
    <property type="match status" value="1"/>
</dbReference>
<keyword evidence="6 11" id="KW-0812">Transmembrane</keyword>
<evidence type="ECO:0000256" key="3">
    <source>
        <dbReference type="ARBA" id="ARBA00008640"/>
    </source>
</evidence>
<feature type="region of interest" description="Disordered" evidence="10">
    <location>
        <begin position="297"/>
        <end position="382"/>
    </location>
</feature>
<reference evidence="14" key="1">
    <citation type="submission" date="2017-03" db="EMBL/GenBank/DDBJ databases">
        <title>Genomes of endolithic fungi from Antarctica.</title>
        <authorList>
            <person name="Coleine C."/>
            <person name="Masonjones S."/>
            <person name="Stajich J.E."/>
        </authorList>
    </citation>
    <scope>NUCLEOTIDE SEQUENCE [LARGE SCALE GENOMIC DNA]</scope>
    <source>
        <strain evidence="14">CCFEE 5527</strain>
    </source>
</reference>
<proteinExistence type="inferred from homology"/>
<dbReference type="InParanoid" id="A0A1V8S974"/>
<evidence type="ECO:0000256" key="1">
    <source>
        <dbReference type="ARBA" id="ARBA00002978"/>
    </source>
</evidence>
<feature type="compositionally biased region" description="Basic and acidic residues" evidence="10">
    <location>
        <begin position="309"/>
        <end position="318"/>
    </location>
</feature>
<dbReference type="AlphaFoldDB" id="A0A1V8S974"/>
<organism evidence="13 14">
    <name type="scientific">Cryoendolithus antarcticus</name>
    <dbReference type="NCBI Taxonomy" id="1507870"/>
    <lineage>
        <taxon>Eukaryota</taxon>
        <taxon>Fungi</taxon>
        <taxon>Dikarya</taxon>
        <taxon>Ascomycota</taxon>
        <taxon>Pezizomycotina</taxon>
        <taxon>Dothideomycetes</taxon>
        <taxon>Dothideomycetidae</taxon>
        <taxon>Cladosporiales</taxon>
        <taxon>Cladosporiaceae</taxon>
        <taxon>Cryoendolithus</taxon>
    </lineage>
</organism>
<comment type="caution">
    <text evidence="13">The sequence shown here is derived from an EMBL/GenBank/DDBJ whole genome shotgun (WGS) entry which is preliminary data.</text>
</comment>
<evidence type="ECO:0000256" key="7">
    <source>
        <dbReference type="ARBA" id="ARBA00022989"/>
    </source>
</evidence>